<dbReference type="SUPFAM" id="SSF46689">
    <property type="entry name" value="Homeodomain-like"/>
    <property type="match status" value="1"/>
</dbReference>
<keyword evidence="1" id="KW-0175">Coiled coil</keyword>
<organism evidence="2 3">
    <name type="scientific">Roseibacillus ishigakijimensis</name>
    <dbReference type="NCBI Taxonomy" id="454146"/>
    <lineage>
        <taxon>Bacteria</taxon>
        <taxon>Pseudomonadati</taxon>
        <taxon>Verrucomicrobiota</taxon>
        <taxon>Verrucomicrobiia</taxon>
        <taxon>Verrucomicrobiales</taxon>
        <taxon>Verrucomicrobiaceae</taxon>
        <taxon>Roseibacillus</taxon>
    </lineage>
</organism>
<dbReference type="InterPro" id="IPR009057">
    <property type="entry name" value="Homeodomain-like_sf"/>
</dbReference>
<evidence type="ECO:0008006" key="4">
    <source>
        <dbReference type="Google" id="ProtNLM"/>
    </source>
</evidence>
<evidence type="ECO:0000313" key="2">
    <source>
        <dbReference type="EMBL" id="MBK1834913.1"/>
    </source>
</evidence>
<dbReference type="RefSeq" id="WP_200392347.1">
    <property type="nucleotide sequence ID" value="NZ_JAENIO010000035.1"/>
</dbReference>
<comment type="caution">
    <text evidence="2">The sequence shown here is derived from an EMBL/GenBank/DDBJ whole genome shotgun (WGS) entry which is preliminary data.</text>
</comment>
<evidence type="ECO:0000313" key="3">
    <source>
        <dbReference type="Proteomes" id="UP000604083"/>
    </source>
</evidence>
<dbReference type="InterPro" id="IPR036388">
    <property type="entry name" value="WH-like_DNA-bd_sf"/>
</dbReference>
<feature type="coiled-coil region" evidence="1">
    <location>
        <begin position="80"/>
        <end position="107"/>
    </location>
</feature>
<dbReference type="Gene3D" id="1.10.10.10">
    <property type="entry name" value="Winged helix-like DNA-binding domain superfamily/Winged helix DNA-binding domain"/>
    <property type="match status" value="1"/>
</dbReference>
<name>A0A934RT16_9BACT</name>
<sequence>MTNKLKKRTAKRYTDEEKANILRYVHQVNQEKGRGGVSAAVRKFGISPITVNGWLRTMKESGPTLPLPKNATAVEVFQRLADLHSAIEAKRQELARMEEEYEGLKNKIK</sequence>
<reference evidence="2" key="1">
    <citation type="submission" date="2021-01" db="EMBL/GenBank/DDBJ databases">
        <title>Modified the classification status of verrucomicrobia.</title>
        <authorList>
            <person name="Feng X."/>
        </authorList>
    </citation>
    <scope>NUCLEOTIDE SEQUENCE</scope>
    <source>
        <strain evidence="2">KCTC 12986</strain>
    </source>
</reference>
<gene>
    <name evidence="2" type="ORF">JIN78_12660</name>
</gene>
<dbReference type="EMBL" id="JAENIO010000035">
    <property type="protein sequence ID" value="MBK1834913.1"/>
    <property type="molecule type" value="Genomic_DNA"/>
</dbReference>
<evidence type="ECO:0000256" key="1">
    <source>
        <dbReference type="SAM" id="Coils"/>
    </source>
</evidence>
<dbReference type="Proteomes" id="UP000604083">
    <property type="component" value="Unassembled WGS sequence"/>
</dbReference>
<keyword evidence="3" id="KW-1185">Reference proteome</keyword>
<protein>
    <recommendedName>
        <fullName evidence="4">Transposase</fullName>
    </recommendedName>
</protein>
<dbReference type="AlphaFoldDB" id="A0A934RT16"/>
<accession>A0A934RT16</accession>
<proteinExistence type="predicted"/>